<dbReference type="Proteomes" id="UP000221369">
    <property type="component" value="Unassembled WGS sequence"/>
</dbReference>
<organism evidence="5 6">
    <name type="scientific">Paramicrobacterium agarici</name>
    <dbReference type="NCBI Taxonomy" id="630514"/>
    <lineage>
        <taxon>Bacteria</taxon>
        <taxon>Bacillati</taxon>
        <taxon>Actinomycetota</taxon>
        <taxon>Actinomycetes</taxon>
        <taxon>Micrococcales</taxon>
        <taxon>Microbacteriaceae</taxon>
        <taxon>Paramicrobacterium</taxon>
    </lineage>
</organism>
<dbReference type="PROSITE" id="PS51409">
    <property type="entry name" value="ARGINASE_2"/>
    <property type="match status" value="1"/>
</dbReference>
<comment type="caution">
    <text evidence="5">The sequence shown here is derived from an EMBL/GenBank/DDBJ whole genome shotgun (WGS) entry which is preliminary data.</text>
</comment>
<proteinExistence type="inferred from homology"/>
<evidence type="ECO:0000256" key="3">
    <source>
        <dbReference type="ARBA" id="ARBA00022801"/>
    </source>
</evidence>
<reference evidence="5 6" key="1">
    <citation type="submission" date="2017-10" db="EMBL/GenBank/DDBJ databases">
        <title>Sequencing the genomes of 1000 actinobacteria strains.</title>
        <authorList>
            <person name="Klenk H.-P."/>
        </authorList>
    </citation>
    <scope>NUCLEOTIDE SEQUENCE [LARGE SCALE GENOMIC DNA]</scope>
    <source>
        <strain evidence="5 6">DSM 21798</strain>
    </source>
</reference>
<dbReference type="InterPro" id="IPR023696">
    <property type="entry name" value="Ureohydrolase_dom_sf"/>
</dbReference>
<dbReference type="RefSeq" id="WP_098408899.1">
    <property type="nucleotide sequence ID" value="NZ_PDJE01000001.1"/>
</dbReference>
<dbReference type="EMBL" id="PDJE01000001">
    <property type="protein sequence ID" value="PFG31950.1"/>
    <property type="molecule type" value="Genomic_DNA"/>
</dbReference>
<dbReference type="InterPro" id="IPR006035">
    <property type="entry name" value="Ureohydrolase"/>
</dbReference>
<dbReference type="Gene3D" id="3.40.800.10">
    <property type="entry name" value="Ureohydrolase domain"/>
    <property type="match status" value="1"/>
</dbReference>
<dbReference type="GO" id="GO:0008783">
    <property type="term" value="F:agmatinase activity"/>
    <property type="evidence" value="ECO:0007669"/>
    <property type="project" value="TreeGrafter"/>
</dbReference>
<name>A0A2A9E199_9MICO</name>
<dbReference type="GO" id="GO:0046872">
    <property type="term" value="F:metal ion binding"/>
    <property type="evidence" value="ECO:0007669"/>
    <property type="project" value="UniProtKB-KW"/>
</dbReference>
<accession>A0A2A9E199</accession>
<protein>
    <submittedName>
        <fullName evidence="5">Formiminoglutamase/agmatinase</fullName>
    </submittedName>
</protein>
<dbReference type="PIRSF" id="PIRSF036979">
    <property type="entry name" value="Arginase"/>
    <property type="match status" value="1"/>
</dbReference>
<keyword evidence="2" id="KW-0479">Metal-binding</keyword>
<keyword evidence="3 4" id="KW-0378">Hydrolase</keyword>
<comment type="similarity">
    <text evidence="1">Belongs to the arginase family. Agmatinase subfamily.</text>
</comment>
<keyword evidence="6" id="KW-1185">Reference proteome</keyword>
<dbReference type="PRINTS" id="PR00116">
    <property type="entry name" value="ARGINASE"/>
</dbReference>
<dbReference type="SUPFAM" id="SSF52768">
    <property type="entry name" value="Arginase/deacetylase"/>
    <property type="match status" value="1"/>
</dbReference>
<evidence type="ECO:0000256" key="1">
    <source>
        <dbReference type="ARBA" id="ARBA00009227"/>
    </source>
</evidence>
<dbReference type="AlphaFoldDB" id="A0A2A9E199"/>
<dbReference type="PROSITE" id="PS01053">
    <property type="entry name" value="ARGINASE_1"/>
    <property type="match status" value="1"/>
</dbReference>
<dbReference type="GO" id="GO:0033389">
    <property type="term" value="P:putrescine biosynthetic process from arginine, via agmatine"/>
    <property type="evidence" value="ECO:0007669"/>
    <property type="project" value="TreeGrafter"/>
</dbReference>
<dbReference type="InterPro" id="IPR020855">
    <property type="entry name" value="Ureohydrolase_Mn_BS"/>
</dbReference>
<dbReference type="PANTHER" id="PTHR11358:SF26">
    <property type="entry name" value="GUANIDINO ACID HYDROLASE, MITOCHONDRIAL"/>
    <property type="match status" value="1"/>
</dbReference>
<evidence type="ECO:0000256" key="2">
    <source>
        <dbReference type="ARBA" id="ARBA00022723"/>
    </source>
</evidence>
<gene>
    <name evidence="5" type="ORF">ATJ78_2933</name>
</gene>
<evidence type="ECO:0000313" key="6">
    <source>
        <dbReference type="Proteomes" id="UP000221369"/>
    </source>
</evidence>
<dbReference type="Pfam" id="PF00491">
    <property type="entry name" value="Arginase"/>
    <property type="match status" value="1"/>
</dbReference>
<evidence type="ECO:0000313" key="5">
    <source>
        <dbReference type="EMBL" id="PFG31950.1"/>
    </source>
</evidence>
<dbReference type="PANTHER" id="PTHR11358">
    <property type="entry name" value="ARGINASE/AGMATINASE"/>
    <property type="match status" value="1"/>
</dbReference>
<sequence>MSQSPRTFEIIGAPYDGASTLGIPGSRYAPGAIRRALEWITMRVEHGEVYSLESGELHQAPKLIDGGDAEVIAHDLESTLVNTSARLGESIRGGNVPILLGGDDCFLYAGSRGLHDGTDDGSVAVIHFDAHLDVMDENEQQGRHSQSSGMRRSLELPRASRNHSIQVGLRHFNFPSSRRYVVTDGPAQITARAFDEIGSRAVAERILERIAGAAHVHLSFDIDAIDPAHAPGAGASEPGGITSRQAIDVVSALAPHCDSFAVTEVNPMTDHRDMTSTLAAYLCYYFAVFGQVKNQL</sequence>
<evidence type="ECO:0000256" key="4">
    <source>
        <dbReference type="RuleBase" id="RU003684"/>
    </source>
</evidence>